<organism evidence="2 3">
    <name type="scientific">Chelonia mydas</name>
    <name type="common">Green sea-turtle</name>
    <name type="synonym">Chelonia agassizi</name>
    <dbReference type="NCBI Taxonomy" id="8469"/>
    <lineage>
        <taxon>Eukaryota</taxon>
        <taxon>Metazoa</taxon>
        <taxon>Chordata</taxon>
        <taxon>Craniata</taxon>
        <taxon>Vertebrata</taxon>
        <taxon>Euteleostomi</taxon>
        <taxon>Archelosauria</taxon>
        <taxon>Testudinata</taxon>
        <taxon>Testudines</taxon>
        <taxon>Cryptodira</taxon>
        <taxon>Durocryptodira</taxon>
        <taxon>Americhelydia</taxon>
        <taxon>Chelonioidea</taxon>
        <taxon>Cheloniidae</taxon>
        <taxon>Chelonia</taxon>
    </lineage>
</organism>
<dbReference type="GO" id="GO:0006631">
    <property type="term" value="P:fatty acid metabolic process"/>
    <property type="evidence" value="ECO:0007669"/>
    <property type="project" value="TreeGrafter"/>
</dbReference>
<keyword evidence="3" id="KW-1185">Reference proteome</keyword>
<dbReference type="GO" id="GO:0051213">
    <property type="term" value="F:dioxygenase activity"/>
    <property type="evidence" value="ECO:0007669"/>
    <property type="project" value="UniProtKB-KW"/>
</dbReference>
<reference evidence="3" key="1">
    <citation type="journal article" date="2013" name="Nat. Genet.">
        <title>The draft genomes of soft-shell turtle and green sea turtle yield insights into the development and evolution of the turtle-specific body plan.</title>
        <authorList>
            <person name="Wang Z."/>
            <person name="Pascual-Anaya J."/>
            <person name="Zadissa A."/>
            <person name="Li W."/>
            <person name="Niimura Y."/>
            <person name="Huang Z."/>
            <person name="Li C."/>
            <person name="White S."/>
            <person name="Xiong Z."/>
            <person name="Fang D."/>
            <person name="Wang B."/>
            <person name="Ming Y."/>
            <person name="Chen Y."/>
            <person name="Zheng Y."/>
            <person name="Kuraku S."/>
            <person name="Pignatelli M."/>
            <person name="Herrero J."/>
            <person name="Beal K."/>
            <person name="Nozawa M."/>
            <person name="Li Q."/>
            <person name="Wang J."/>
            <person name="Zhang H."/>
            <person name="Yu L."/>
            <person name="Shigenobu S."/>
            <person name="Wang J."/>
            <person name="Liu J."/>
            <person name="Flicek P."/>
            <person name="Searle S."/>
            <person name="Wang J."/>
            <person name="Kuratani S."/>
            <person name="Yin Y."/>
            <person name="Aken B."/>
            <person name="Zhang G."/>
            <person name="Irie N."/>
        </authorList>
    </citation>
    <scope>NUCLEOTIDE SEQUENCE [LARGE SCALE GENOMIC DNA]</scope>
</reference>
<accession>M7BPM3</accession>
<dbReference type="PANTHER" id="PTHR21052:SF0">
    <property type="entry name" value="ALPHA-KETOGLUTARATE-DEPENDENT DIOXYGENASE ALKB HOMOLOG 7, MITOCHONDRIAL"/>
    <property type="match status" value="1"/>
</dbReference>
<dbReference type="GO" id="GO:0005759">
    <property type="term" value="C:mitochondrial matrix"/>
    <property type="evidence" value="ECO:0007669"/>
    <property type="project" value="TreeGrafter"/>
</dbReference>
<dbReference type="InterPro" id="IPR037151">
    <property type="entry name" value="AlkB-like_sf"/>
</dbReference>
<dbReference type="Proteomes" id="UP000031443">
    <property type="component" value="Unassembled WGS sequence"/>
</dbReference>
<keyword evidence="2" id="KW-0560">Oxidoreductase</keyword>
<proteinExistence type="predicted"/>
<sequence length="88" mass="10200">LSQKLELQLGRHGYQFDHWDGFCVCRVAGLSWLSSGVTQLVSDQNPEDRMDLLLPGRWLYILRGPACYEFTHEILKDKESFFNGQKIP</sequence>
<dbReference type="InterPro" id="IPR032870">
    <property type="entry name" value="ALKBH7-like"/>
</dbReference>
<evidence type="ECO:0000256" key="1">
    <source>
        <dbReference type="ARBA" id="ARBA00001954"/>
    </source>
</evidence>
<dbReference type="GO" id="GO:0006974">
    <property type="term" value="P:DNA damage response"/>
    <property type="evidence" value="ECO:0007669"/>
    <property type="project" value="InterPro"/>
</dbReference>
<dbReference type="PANTHER" id="PTHR21052">
    <property type="entry name" value="SPERMATOGENESIS ASSOCIATED 11-RELATED"/>
    <property type="match status" value="1"/>
</dbReference>
<keyword evidence="2" id="KW-0223">Dioxygenase</keyword>
<comment type="cofactor">
    <cofactor evidence="1">
        <name>Fe(2+)</name>
        <dbReference type="ChEBI" id="CHEBI:29033"/>
    </cofactor>
</comment>
<feature type="non-terminal residue" evidence="2">
    <location>
        <position position="1"/>
    </location>
</feature>
<dbReference type="STRING" id="8469.M7BPM3"/>
<name>M7BPM3_CHEMY</name>
<gene>
    <name evidence="2" type="ORF">UY3_03574</name>
</gene>
<evidence type="ECO:0000313" key="2">
    <source>
        <dbReference type="EMBL" id="EMP39204.1"/>
    </source>
</evidence>
<evidence type="ECO:0000313" key="3">
    <source>
        <dbReference type="Proteomes" id="UP000031443"/>
    </source>
</evidence>
<dbReference type="Gene3D" id="2.60.120.590">
    <property type="entry name" value="Alpha-ketoglutarate-dependent dioxygenase AlkB-like"/>
    <property type="match status" value="1"/>
</dbReference>
<protein>
    <submittedName>
        <fullName evidence="2">Putative alpha-ketoglutarate-dependent dioxygenase ABH7</fullName>
    </submittedName>
</protein>
<dbReference type="EMBL" id="KB517361">
    <property type="protein sequence ID" value="EMP39204.1"/>
    <property type="molecule type" value="Genomic_DNA"/>
</dbReference>
<dbReference type="AlphaFoldDB" id="M7BPM3"/>